<keyword evidence="2" id="KW-0687">Ribonucleoprotein</keyword>
<dbReference type="Pfam" id="PF13302">
    <property type="entry name" value="Acetyltransf_3"/>
    <property type="match status" value="1"/>
</dbReference>
<dbReference type="GO" id="GO:0016747">
    <property type="term" value="F:acyltransferase activity, transferring groups other than amino-acyl groups"/>
    <property type="evidence" value="ECO:0007669"/>
    <property type="project" value="InterPro"/>
</dbReference>
<dbReference type="Proteomes" id="UP000031197">
    <property type="component" value="Unassembled WGS sequence"/>
</dbReference>
<accession>A0A0B3Y7Y8</accession>
<dbReference type="SUPFAM" id="SSF55729">
    <property type="entry name" value="Acyl-CoA N-acyltransferases (Nat)"/>
    <property type="match status" value="1"/>
</dbReference>
<evidence type="ECO:0000259" key="1">
    <source>
        <dbReference type="PROSITE" id="PS51186"/>
    </source>
</evidence>
<dbReference type="Gene3D" id="3.40.630.30">
    <property type="match status" value="1"/>
</dbReference>
<dbReference type="GO" id="GO:0005840">
    <property type="term" value="C:ribosome"/>
    <property type="evidence" value="ECO:0007669"/>
    <property type="project" value="UniProtKB-KW"/>
</dbReference>
<protein>
    <submittedName>
        <fullName evidence="2">Ribosomal protein acetyltransferase</fullName>
    </submittedName>
</protein>
<reference evidence="2 3" key="1">
    <citation type="submission" date="2014-12" db="EMBL/GenBank/DDBJ databases">
        <title>Genome sequencing of Alteromonas marina AD001.</title>
        <authorList>
            <person name="Adrian T.G.S."/>
            <person name="Chan K.G."/>
        </authorList>
    </citation>
    <scope>NUCLEOTIDE SEQUENCE [LARGE SCALE GENOMIC DNA]</scope>
    <source>
        <strain evidence="2 3">AD001</strain>
    </source>
</reference>
<dbReference type="EMBL" id="JWLW01000017">
    <property type="protein sequence ID" value="KHT52446.1"/>
    <property type="molecule type" value="Genomic_DNA"/>
</dbReference>
<dbReference type="InterPro" id="IPR000182">
    <property type="entry name" value="GNAT_dom"/>
</dbReference>
<feature type="domain" description="N-acetyltransferase" evidence="1">
    <location>
        <begin position="15"/>
        <end position="167"/>
    </location>
</feature>
<keyword evidence="2" id="KW-0689">Ribosomal protein</keyword>
<comment type="caution">
    <text evidence="2">The sequence shown here is derived from an EMBL/GenBank/DDBJ whole genome shotgun (WGS) entry which is preliminary data.</text>
</comment>
<sequence>MQFESVAEKHVLSLLEFERSNKAYFELSIAPREAAFYSLDGVGYHISELLYLQQQKRAWGYVLVDEQRNNKVVARANIENRAGDKAEIGYRVAEKDCGKGIASHCVSFLIEEAKSMGIKLLTAEVMDNNAASEKVLIKNGFSPTLCFRRKYRHQGAFHNSIYFELAL</sequence>
<name>A0A0B3Y7Y8_9ALTE</name>
<dbReference type="PANTHER" id="PTHR43792">
    <property type="entry name" value="GNAT FAMILY, PUTATIVE (AFU_ORTHOLOGUE AFUA_3G00765)-RELATED-RELATED"/>
    <property type="match status" value="1"/>
</dbReference>
<evidence type="ECO:0000313" key="2">
    <source>
        <dbReference type="EMBL" id="KHT52446.1"/>
    </source>
</evidence>
<organism evidence="2 3">
    <name type="scientific">Alteromonas marina</name>
    <dbReference type="NCBI Taxonomy" id="203795"/>
    <lineage>
        <taxon>Bacteria</taxon>
        <taxon>Pseudomonadati</taxon>
        <taxon>Pseudomonadota</taxon>
        <taxon>Gammaproteobacteria</taxon>
        <taxon>Alteromonadales</taxon>
        <taxon>Alteromonadaceae</taxon>
        <taxon>Alteromonas/Salinimonas group</taxon>
        <taxon>Alteromonas</taxon>
    </lineage>
</organism>
<evidence type="ECO:0000313" key="3">
    <source>
        <dbReference type="Proteomes" id="UP000031197"/>
    </source>
</evidence>
<keyword evidence="2" id="KW-0808">Transferase</keyword>
<proteinExistence type="predicted"/>
<dbReference type="RefSeq" id="WP_039220426.1">
    <property type="nucleotide sequence ID" value="NZ_JWLW01000017.1"/>
</dbReference>
<dbReference type="AlphaFoldDB" id="A0A0B3Y7Y8"/>
<dbReference type="InterPro" id="IPR051531">
    <property type="entry name" value="N-acetyltransferase"/>
</dbReference>
<dbReference type="PROSITE" id="PS51186">
    <property type="entry name" value="GNAT"/>
    <property type="match status" value="1"/>
</dbReference>
<dbReference type="OrthoDB" id="9801656at2"/>
<dbReference type="InterPro" id="IPR016181">
    <property type="entry name" value="Acyl_CoA_acyltransferase"/>
</dbReference>
<gene>
    <name evidence="2" type="ORF">RJ41_10790</name>
</gene>
<keyword evidence="3" id="KW-1185">Reference proteome</keyword>